<gene>
    <name evidence="2" type="ORF">STAS_26783</name>
</gene>
<feature type="region of interest" description="Disordered" evidence="1">
    <location>
        <begin position="67"/>
        <end position="88"/>
    </location>
</feature>
<protein>
    <submittedName>
        <fullName evidence="2">Uncharacterized protein</fullName>
    </submittedName>
</protein>
<evidence type="ECO:0000313" key="3">
    <source>
        <dbReference type="Proteomes" id="UP000325081"/>
    </source>
</evidence>
<dbReference type="EMBL" id="BKCP01008626">
    <property type="protein sequence ID" value="GER49532.1"/>
    <property type="molecule type" value="Genomic_DNA"/>
</dbReference>
<organism evidence="2 3">
    <name type="scientific">Striga asiatica</name>
    <name type="common">Asiatic witchweed</name>
    <name type="synonym">Buchnera asiatica</name>
    <dbReference type="NCBI Taxonomy" id="4170"/>
    <lineage>
        <taxon>Eukaryota</taxon>
        <taxon>Viridiplantae</taxon>
        <taxon>Streptophyta</taxon>
        <taxon>Embryophyta</taxon>
        <taxon>Tracheophyta</taxon>
        <taxon>Spermatophyta</taxon>
        <taxon>Magnoliopsida</taxon>
        <taxon>eudicotyledons</taxon>
        <taxon>Gunneridae</taxon>
        <taxon>Pentapetalae</taxon>
        <taxon>asterids</taxon>
        <taxon>lamiids</taxon>
        <taxon>Lamiales</taxon>
        <taxon>Orobanchaceae</taxon>
        <taxon>Buchnereae</taxon>
        <taxon>Striga</taxon>
    </lineage>
</organism>
<accession>A0A5A7QX44</accession>
<keyword evidence="3" id="KW-1185">Reference proteome</keyword>
<comment type="caution">
    <text evidence="2">The sequence shown here is derived from an EMBL/GenBank/DDBJ whole genome shotgun (WGS) entry which is preliminary data.</text>
</comment>
<evidence type="ECO:0000256" key="1">
    <source>
        <dbReference type="SAM" id="MobiDB-lite"/>
    </source>
</evidence>
<reference evidence="3" key="1">
    <citation type="journal article" date="2019" name="Curr. Biol.">
        <title>Genome Sequence of Striga asiatica Provides Insight into the Evolution of Plant Parasitism.</title>
        <authorList>
            <person name="Yoshida S."/>
            <person name="Kim S."/>
            <person name="Wafula E.K."/>
            <person name="Tanskanen J."/>
            <person name="Kim Y.M."/>
            <person name="Honaas L."/>
            <person name="Yang Z."/>
            <person name="Spallek T."/>
            <person name="Conn C.E."/>
            <person name="Ichihashi Y."/>
            <person name="Cheong K."/>
            <person name="Cui S."/>
            <person name="Der J.P."/>
            <person name="Gundlach H."/>
            <person name="Jiao Y."/>
            <person name="Hori C."/>
            <person name="Ishida J.K."/>
            <person name="Kasahara H."/>
            <person name="Kiba T."/>
            <person name="Kim M.S."/>
            <person name="Koo N."/>
            <person name="Laohavisit A."/>
            <person name="Lee Y.H."/>
            <person name="Lumba S."/>
            <person name="McCourt P."/>
            <person name="Mortimer J.C."/>
            <person name="Mutuku J.M."/>
            <person name="Nomura T."/>
            <person name="Sasaki-Sekimoto Y."/>
            <person name="Seto Y."/>
            <person name="Wang Y."/>
            <person name="Wakatake T."/>
            <person name="Sakakibara H."/>
            <person name="Demura T."/>
            <person name="Yamaguchi S."/>
            <person name="Yoneyama K."/>
            <person name="Manabe R.I."/>
            <person name="Nelson D.C."/>
            <person name="Schulman A.H."/>
            <person name="Timko M.P."/>
            <person name="dePamphilis C.W."/>
            <person name="Choi D."/>
            <person name="Shirasu K."/>
        </authorList>
    </citation>
    <scope>NUCLEOTIDE SEQUENCE [LARGE SCALE GENOMIC DNA]</scope>
    <source>
        <strain evidence="3">cv. UVA1</strain>
    </source>
</reference>
<sequence>MIIPHINNPDEKGRKKGHPSGHQEKTPTKAPSFVQDSLFNLKDREPPSIEKNPVLFPILEGLTEKSIGTDRTTNKDLQGSDQREEQQVVSGEKLDVALVFAHMELECLTKNVIEERKVEAKWAIFAYSNTDFLERQAQWEF</sequence>
<evidence type="ECO:0000313" key="2">
    <source>
        <dbReference type="EMBL" id="GER49532.1"/>
    </source>
</evidence>
<dbReference type="AlphaFoldDB" id="A0A5A7QX44"/>
<proteinExistence type="predicted"/>
<name>A0A5A7QX44_STRAF</name>
<dbReference type="Proteomes" id="UP000325081">
    <property type="component" value="Unassembled WGS sequence"/>
</dbReference>
<feature type="region of interest" description="Disordered" evidence="1">
    <location>
        <begin position="1"/>
        <end position="33"/>
    </location>
</feature>
<feature type="compositionally biased region" description="Polar residues" evidence="1">
    <location>
        <begin position="69"/>
        <end position="80"/>
    </location>
</feature>